<reference evidence="1" key="1">
    <citation type="submission" date="2014-09" db="EMBL/GenBank/DDBJ databases">
        <authorList>
            <person name="Magalhaes I.L.F."/>
            <person name="Oliveira U."/>
            <person name="Santos F.R."/>
            <person name="Vidigal T.H.D.A."/>
            <person name="Brescovit A.D."/>
            <person name="Santos A.J."/>
        </authorList>
    </citation>
    <scope>NUCLEOTIDE SEQUENCE</scope>
    <source>
        <tissue evidence="1">Shoot tissue taken approximately 20 cm above the soil surface</tissue>
    </source>
</reference>
<dbReference type="AlphaFoldDB" id="A0A0A9A6A2"/>
<evidence type="ECO:0000313" key="1">
    <source>
        <dbReference type="EMBL" id="JAD42562.1"/>
    </source>
</evidence>
<accession>A0A0A9A6A2</accession>
<protein>
    <submittedName>
        <fullName evidence="1">Uncharacterized protein</fullName>
    </submittedName>
</protein>
<reference evidence="1" key="2">
    <citation type="journal article" date="2015" name="Data Brief">
        <title>Shoot transcriptome of the giant reed, Arundo donax.</title>
        <authorList>
            <person name="Barrero R.A."/>
            <person name="Guerrero F.D."/>
            <person name="Moolhuijzen P."/>
            <person name="Goolsby J.A."/>
            <person name="Tidwell J."/>
            <person name="Bellgard S.E."/>
            <person name="Bellgard M.I."/>
        </authorList>
    </citation>
    <scope>NUCLEOTIDE SEQUENCE</scope>
    <source>
        <tissue evidence="1">Shoot tissue taken approximately 20 cm above the soil surface</tissue>
    </source>
</reference>
<organism evidence="1">
    <name type="scientific">Arundo donax</name>
    <name type="common">Giant reed</name>
    <name type="synonym">Donax arundinaceus</name>
    <dbReference type="NCBI Taxonomy" id="35708"/>
    <lineage>
        <taxon>Eukaryota</taxon>
        <taxon>Viridiplantae</taxon>
        <taxon>Streptophyta</taxon>
        <taxon>Embryophyta</taxon>
        <taxon>Tracheophyta</taxon>
        <taxon>Spermatophyta</taxon>
        <taxon>Magnoliopsida</taxon>
        <taxon>Liliopsida</taxon>
        <taxon>Poales</taxon>
        <taxon>Poaceae</taxon>
        <taxon>PACMAD clade</taxon>
        <taxon>Arundinoideae</taxon>
        <taxon>Arundineae</taxon>
        <taxon>Arundo</taxon>
    </lineage>
</organism>
<sequence length="54" mass="6559">MPREKQRITISSKTHVHHYLKMVRQAPSIYTYEMQLHDMASHDIRDIYHIKLIP</sequence>
<proteinExistence type="predicted"/>
<name>A0A0A9A6A2_ARUDO</name>
<dbReference type="EMBL" id="GBRH01255333">
    <property type="protein sequence ID" value="JAD42562.1"/>
    <property type="molecule type" value="Transcribed_RNA"/>
</dbReference>